<feature type="compositionally biased region" description="Basic and acidic residues" evidence="1">
    <location>
        <begin position="317"/>
        <end position="330"/>
    </location>
</feature>
<keyword evidence="4" id="KW-1185">Reference proteome</keyword>
<feature type="region of interest" description="Disordered" evidence="1">
    <location>
        <begin position="304"/>
        <end position="330"/>
    </location>
</feature>
<proteinExistence type="predicted"/>
<dbReference type="InterPro" id="IPR046896">
    <property type="entry name" value="Cup1-like_N"/>
</dbReference>
<organism evidence="3 4">
    <name type="scientific">Exophiala spinifera</name>
    <dbReference type="NCBI Taxonomy" id="91928"/>
    <lineage>
        <taxon>Eukaryota</taxon>
        <taxon>Fungi</taxon>
        <taxon>Dikarya</taxon>
        <taxon>Ascomycota</taxon>
        <taxon>Pezizomycotina</taxon>
        <taxon>Eurotiomycetes</taxon>
        <taxon>Chaetothyriomycetidae</taxon>
        <taxon>Chaetothyriales</taxon>
        <taxon>Herpotrichiellaceae</taxon>
        <taxon>Exophiala</taxon>
    </lineage>
</organism>
<name>A0A0D2BSB6_9EURO</name>
<dbReference type="EMBL" id="KN847496">
    <property type="protein sequence ID" value="KIW14114.1"/>
    <property type="molecule type" value="Genomic_DNA"/>
</dbReference>
<reference evidence="3 4" key="1">
    <citation type="submission" date="2015-01" db="EMBL/GenBank/DDBJ databases">
        <title>The Genome Sequence of Exophiala spinifera CBS89968.</title>
        <authorList>
            <consortium name="The Broad Institute Genomics Platform"/>
            <person name="Cuomo C."/>
            <person name="de Hoog S."/>
            <person name="Gorbushina A."/>
            <person name="Stielow B."/>
            <person name="Teixiera M."/>
            <person name="Abouelleil A."/>
            <person name="Chapman S.B."/>
            <person name="Priest M."/>
            <person name="Young S.K."/>
            <person name="Wortman J."/>
            <person name="Nusbaum C."/>
            <person name="Birren B."/>
        </authorList>
    </citation>
    <scope>NUCLEOTIDE SEQUENCE [LARGE SCALE GENOMIC DNA]</scope>
    <source>
        <strain evidence="3 4">CBS 89968</strain>
    </source>
</reference>
<dbReference type="GeneID" id="27333978"/>
<evidence type="ECO:0000259" key="2">
    <source>
        <dbReference type="Pfam" id="PF20263"/>
    </source>
</evidence>
<gene>
    <name evidence="3" type="ORF">PV08_06895</name>
</gene>
<sequence>MTTNPVHLYRSLLREATYLPLPQCRTFVKDHITASFRRYLPKYANSDAPKSRSGNPITFERQTKLLHRGRKFLSSLRRANEGYTAHVEKVLRMTYGRVGPRRYALLEPWLQVPAASLDDTAQEDLRQPSESKSGSSPGTGTETETKTGTAHHRGESGASNSKQEKKGNLKTQAHAQAQAQAKATTPKAADKAAEELSIATPLSPRRQAYFSSQLAKYNISPNMRALLVSQATEQSKFDRANRPAGKIRPTFKPPQTTTIWGAPLPPSRVKNLKREWYHANLAAALPPLPQAEYNAVHDLVSGKAQFPPVPRRRPRARRSEADRGREEADRQSVVILEGPRPGVRFKDYTHGRPHKMTPRLLRHLLSRAVLKQTPFVVKATTDPGRTRTVTVSDLAFHWDDALTRERYQTTKLTSSITRRQCDLLFGT</sequence>
<feature type="region of interest" description="Disordered" evidence="1">
    <location>
        <begin position="120"/>
        <end position="189"/>
    </location>
</feature>
<dbReference type="OrthoDB" id="5521299at2759"/>
<dbReference type="VEuPathDB" id="FungiDB:PV08_06895"/>
<dbReference type="RefSeq" id="XP_016234330.1">
    <property type="nucleotide sequence ID" value="XM_016381228.1"/>
</dbReference>
<evidence type="ECO:0000313" key="3">
    <source>
        <dbReference type="EMBL" id="KIW14114.1"/>
    </source>
</evidence>
<feature type="compositionally biased region" description="Low complexity" evidence="1">
    <location>
        <begin position="170"/>
        <end position="187"/>
    </location>
</feature>
<feature type="domain" description="LYR motif-containing protein Cup1-like N-terminal" evidence="2">
    <location>
        <begin position="8"/>
        <end position="106"/>
    </location>
</feature>
<accession>A0A0D2BSB6</accession>
<protein>
    <recommendedName>
        <fullName evidence="2">LYR motif-containing protein Cup1-like N-terminal domain-containing protein</fullName>
    </recommendedName>
</protein>
<dbReference type="Pfam" id="PF20263">
    <property type="entry name" value="LYRM2-like"/>
    <property type="match status" value="1"/>
</dbReference>
<evidence type="ECO:0000256" key="1">
    <source>
        <dbReference type="SAM" id="MobiDB-lite"/>
    </source>
</evidence>
<dbReference type="HOGENOM" id="CLU_037437_2_0_1"/>
<feature type="compositionally biased region" description="Low complexity" evidence="1">
    <location>
        <begin position="130"/>
        <end position="148"/>
    </location>
</feature>
<dbReference type="Proteomes" id="UP000053328">
    <property type="component" value="Unassembled WGS sequence"/>
</dbReference>
<dbReference type="AlphaFoldDB" id="A0A0D2BSB6"/>
<evidence type="ECO:0000313" key="4">
    <source>
        <dbReference type="Proteomes" id="UP000053328"/>
    </source>
</evidence>
<feature type="region of interest" description="Disordered" evidence="1">
    <location>
        <begin position="236"/>
        <end position="263"/>
    </location>
</feature>
<dbReference type="CDD" id="cd20273">
    <property type="entry name" value="Complex1_LYR_unchar"/>
    <property type="match status" value="1"/>
</dbReference>